<sequence length="124" mass="14576">IVQSKDAEINRIKNQVQGLQKNQTLVLNQKSRVESQLVSVREEYRKSTANLTNSNVEKNRLSQQLNQANERVRMLESTAKQVQTNHQSEISKLNETRNQERNQERMSITEMRQREELLKKEVEA</sequence>
<keyword evidence="3" id="KW-1185">Reference proteome</keyword>
<evidence type="ECO:0000256" key="1">
    <source>
        <dbReference type="SAM" id="MobiDB-lite"/>
    </source>
</evidence>
<organism evidence="2 3">
    <name type="scientific">Meganyctiphanes norvegica</name>
    <name type="common">Northern krill</name>
    <name type="synonym">Thysanopoda norvegica</name>
    <dbReference type="NCBI Taxonomy" id="48144"/>
    <lineage>
        <taxon>Eukaryota</taxon>
        <taxon>Metazoa</taxon>
        <taxon>Ecdysozoa</taxon>
        <taxon>Arthropoda</taxon>
        <taxon>Crustacea</taxon>
        <taxon>Multicrustacea</taxon>
        <taxon>Malacostraca</taxon>
        <taxon>Eumalacostraca</taxon>
        <taxon>Eucarida</taxon>
        <taxon>Euphausiacea</taxon>
        <taxon>Euphausiidae</taxon>
        <taxon>Meganyctiphanes</taxon>
    </lineage>
</organism>
<dbReference type="EMBL" id="CAXKWB010019120">
    <property type="protein sequence ID" value="CAL4121672.1"/>
    <property type="molecule type" value="Genomic_DNA"/>
</dbReference>
<accession>A0AAV2R9P4</accession>
<protein>
    <recommendedName>
        <fullName evidence="4">Nucleoprotein TPR</fullName>
    </recommendedName>
</protein>
<gene>
    <name evidence="2" type="ORF">MNOR_LOCUS22554</name>
</gene>
<feature type="compositionally biased region" description="Basic and acidic residues" evidence="1">
    <location>
        <begin position="111"/>
        <end position="124"/>
    </location>
</feature>
<feature type="region of interest" description="Disordered" evidence="1">
    <location>
        <begin position="81"/>
        <end position="124"/>
    </location>
</feature>
<evidence type="ECO:0000313" key="2">
    <source>
        <dbReference type="EMBL" id="CAL4121672.1"/>
    </source>
</evidence>
<dbReference type="Proteomes" id="UP001497623">
    <property type="component" value="Unassembled WGS sequence"/>
</dbReference>
<evidence type="ECO:0000313" key="3">
    <source>
        <dbReference type="Proteomes" id="UP001497623"/>
    </source>
</evidence>
<feature type="non-terminal residue" evidence="2">
    <location>
        <position position="1"/>
    </location>
</feature>
<name>A0AAV2R9P4_MEGNR</name>
<feature type="compositionally biased region" description="Basic and acidic residues" evidence="1">
    <location>
        <begin position="92"/>
        <end position="104"/>
    </location>
</feature>
<proteinExistence type="predicted"/>
<feature type="compositionally biased region" description="Polar residues" evidence="1">
    <location>
        <begin position="81"/>
        <end position="91"/>
    </location>
</feature>
<evidence type="ECO:0008006" key="4">
    <source>
        <dbReference type="Google" id="ProtNLM"/>
    </source>
</evidence>
<comment type="caution">
    <text evidence="2">The sequence shown here is derived from an EMBL/GenBank/DDBJ whole genome shotgun (WGS) entry which is preliminary data.</text>
</comment>
<feature type="non-terminal residue" evidence="2">
    <location>
        <position position="124"/>
    </location>
</feature>
<reference evidence="2 3" key="1">
    <citation type="submission" date="2024-05" db="EMBL/GenBank/DDBJ databases">
        <authorList>
            <person name="Wallberg A."/>
        </authorList>
    </citation>
    <scope>NUCLEOTIDE SEQUENCE [LARGE SCALE GENOMIC DNA]</scope>
</reference>
<dbReference type="AlphaFoldDB" id="A0AAV2R9P4"/>